<gene>
    <name evidence="1" type="ORF">A3Q56_03665</name>
</gene>
<dbReference type="InterPro" id="IPR036265">
    <property type="entry name" value="HIT-like_sf"/>
</dbReference>
<dbReference type="Gene3D" id="2.130.10.10">
    <property type="entry name" value="YVTN repeat-like/Quinoprotein amine dehydrogenase"/>
    <property type="match status" value="2"/>
</dbReference>
<keyword evidence="2" id="KW-1185">Reference proteome</keyword>
<proteinExistence type="predicted"/>
<comment type="caution">
    <text evidence="1">The sequence shown here is derived from an EMBL/GenBank/DDBJ whole genome shotgun (WGS) entry which is preliminary data.</text>
</comment>
<dbReference type="SUPFAM" id="SSF50978">
    <property type="entry name" value="WD40 repeat-like"/>
    <property type="match status" value="1"/>
</dbReference>
<dbReference type="InterPro" id="IPR001680">
    <property type="entry name" value="WD40_rpt"/>
</dbReference>
<dbReference type="InterPro" id="IPR015943">
    <property type="entry name" value="WD40/YVTN_repeat-like_dom_sf"/>
</dbReference>
<reference evidence="1 2" key="1">
    <citation type="submission" date="2016-04" db="EMBL/GenBank/DDBJ databases">
        <title>The genome of Intoshia linei affirms orthonectids as highly simplified spiralians.</title>
        <authorList>
            <person name="Mikhailov K.V."/>
            <person name="Slusarev G.S."/>
            <person name="Nikitin M.A."/>
            <person name="Logacheva M.D."/>
            <person name="Penin A."/>
            <person name="Aleoshin V."/>
            <person name="Panchin Y.V."/>
        </authorList>
    </citation>
    <scope>NUCLEOTIDE SEQUENCE [LARGE SCALE GENOMIC DNA]</scope>
    <source>
        <strain evidence="1">Intl2013</strain>
        <tissue evidence="1">Whole animal</tissue>
    </source>
</reference>
<accession>A0A177B2Q6</accession>
<dbReference type="InterPro" id="IPR036322">
    <property type="entry name" value="WD40_repeat_dom_sf"/>
</dbReference>
<dbReference type="EMBL" id="LWCA01000433">
    <property type="protein sequence ID" value="OAF68516.1"/>
    <property type="molecule type" value="Genomic_DNA"/>
</dbReference>
<dbReference type="PANTHER" id="PTHR16220:SF0">
    <property type="entry name" value="WD REPEAT-CONTAINING PROTEIN WRAP73"/>
    <property type="match status" value="1"/>
</dbReference>
<dbReference type="OrthoDB" id="308690at2759"/>
<dbReference type="Pfam" id="PF11969">
    <property type="entry name" value="DcpS_C"/>
    <property type="match status" value="1"/>
</dbReference>
<dbReference type="SUPFAM" id="SSF54197">
    <property type="entry name" value="HIT-like"/>
    <property type="match status" value="1"/>
</dbReference>
<sequence length="696" mass="81409">MESISKLFSFCIPYKRKPKQIYKLNTFKLLKVMNKGRDFIILKGEMKNKAGYYEGPLILSITLQNNFDTMDIETLLKKCRFEKNTHENMEFLKYSIISEIPMSMKALVVYPIKKSHLKKYTKSDMKLINESYDDYLESKDKHLGRLGLEWIDNILNHTAESETIILENDEMILLPDLKWDKETYNDIYYMALVKDISITCLRDLTGDHLNLLTTIFNEGSDAIYRKHGLEKEKQRIYIHYNPSYYHFHVHFENIDSCSGSHYAGKAHLLFDVIQNITLDPEYYQKVSLQASTCDYRIIIRDYKGLTIHHLFPCVDIIQYIEWSSDSKFILCGLYQRGIIQVWSVEDTNWRCKIDEGSFGLKSVCWAPNGRNIISTSDLNLQLTIWSITSKSVLYIKNPKNIEKPFEFNKDGSLMVVAERKNHHDYLGIFVTCNWTLMNTFKIDSFDTVGFKWSPTDPYIVVWDHCIQYDMFVYNTVGSLIYRYSPGSMIPGIKKIEWNRTGELLIIGSYSNQIKLFNTLTWILLHTFEHNTNLPKLSETIVYKETVASGIPTVNGRMIEPPSKFIRDKAHKITSDEINLLSSKWPVSSIGFSYDSNLIFSFYEQTPKIIWIWSIYNLELHTVIILKNNVKEIKWNDISNYLAMCSFNNKVYIWTTEQVVSAEVPHEGKFQASRLQWTKDKSIIIHGCNEYTLLKIQ</sequence>
<dbReference type="AlphaFoldDB" id="A0A177B2Q6"/>
<name>A0A177B2Q6_9BILA</name>
<organism evidence="1 2">
    <name type="scientific">Intoshia linei</name>
    <dbReference type="NCBI Taxonomy" id="1819745"/>
    <lineage>
        <taxon>Eukaryota</taxon>
        <taxon>Metazoa</taxon>
        <taxon>Spiralia</taxon>
        <taxon>Lophotrochozoa</taxon>
        <taxon>Mesozoa</taxon>
        <taxon>Orthonectida</taxon>
        <taxon>Rhopaluridae</taxon>
        <taxon>Intoshia</taxon>
    </lineage>
</organism>
<dbReference type="GO" id="GO:1990811">
    <property type="term" value="C:MWP complex"/>
    <property type="evidence" value="ECO:0007669"/>
    <property type="project" value="TreeGrafter"/>
</dbReference>
<dbReference type="SMART" id="SM00320">
    <property type="entry name" value="WD40"/>
    <property type="match status" value="4"/>
</dbReference>
<evidence type="ECO:0000313" key="2">
    <source>
        <dbReference type="Proteomes" id="UP000078046"/>
    </source>
</evidence>
<dbReference type="Gene3D" id="3.30.428.10">
    <property type="entry name" value="HIT-like"/>
    <property type="match status" value="1"/>
</dbReference>
<dbReference type="PANTHER" id="PTHR16220">
    <property type="entry name" value="WD REPEAT PROTEIN 8-RELATED"/>
    <property type="match status" value="1"/>
</dbReference>
<dbReference type="GO" id="GO:0005815">
    <property type="term" value="C:microtubule organizing center"/>
    <property type="evidence" value="ECO:0007669"/>
    <property type="project" value="TreeGrafter"/>
</dbReference>
<evidence type="ECO:0000313" key="1">
    <source>
        <dbReference type="EMBL" id="OAF68516.1"/>
    </source>
</evidence>
<protein>
    <submittedName>
        <fullName evidence="1">Scavenger mRNA-decapping enzyme DcpS</fullName>
    </submittedName>
</protein>
<dbReference type="InterPro" id="IPR052778">
    <property type="entry name" value="Centrosome-WD_assoc"/>
</dbReference>
<dbReference type="Proteomes" id="UP000078046">
    <property type="component" value="Unassembled WGS sequence"/>
</dbReference>